<gene>
    <name evidence="1" type="ORF">GCM10011273_03610</name>
</gene>
<dbReference type="RefSeq" id="WP_189484657.1">
    <property type="nucleotide sequence ID" value="NZ_BMZB01000001.1"/>
</dbReference>
<reference evidence="1" key="2">
    <citation type="submission" date="2020-09" db="EMBL/GenBank/DDBJ databases">
        <authorList>
            <person name="Sun Q."/>
            <person name="Kim S."/>
        </authorList>
    </citation>
    <scope>NUCLEOTIDE SEQUENCE</scope>
    <source>
        <strain evidence="1">KCTC 32296</strain>
    </source>
</reference>
<reference evidence="1" key="1">
    <citation type="journal article" date="2014" name="Int. J. Syst. Evol. Microbiol.">
        <title>Complete genome sequence of Corynebacterium casei LMG S-19264T (=DSM 44701T), isolated from a smear-ripened cheese.</title>
        <authorList>
            <consortium name="US DOE Joint Genome Institute (JGI-PGF)"/>
            <person name="Walter F."/>
            <person name="Albersmeier A."/>
            <person name="Kalinowski J."/>
            <person name="Ruckert C."/>
        </authorList>
    </citation>
    <scope>NUCLEOTIDE SEQUENCE</scope>
    <source>
        <strain evidence="1">KCTC 32296</strain>
    </source>
</reference>
<dbReference type="EMBL" id="BMZB01000001">
    <property type="protein sequence ID" value="GGZ22071.1"/>
    <property type="molecule type" value="Genomic_DNA"/>
</dbReference>
<evidence type="ECO:0000313" key="2">
    <source>
        <dbReference type="Proteomes" id="UP000662572"/>
    </source>
</evidence>
<proteinExistence type="predicted"/>
<organism evidence="1 2">
    <name type="scientific">Asticcacaulis endophyticus</name>
    <dbReference type="NCBI Taxonomy" id="1395890"/>
    <lineage>
        <taxon>Bacteria</taxon>
        <taxon>Pseudomonadati</taxon>
        <taxon>Pseudomonadota</taxon>
        <taxon>Alphaproteobacteria</taxon>
        <taxon>Caulobacterales</taxon>
        <taxon>Caulobacteraceae</taxon>
        <taxon>Asticcacaulis</taxon>
    </lineage>
</organism>
<sequence length="121" mass="14002">MGETTMGPLEKGFAERTNNADYWLPKGEISRIYRHLDAMSDHNVDVTEMVNPHAEALRVAVEALEPWCFFAADLEDGEEDTVQSAWEIRYKDRFKDWCCYKDIEQARTALARIKEIMGDVK</sequence>
<name>A0A918PTE7_9CAUL</name>
<comment type="caution">
    <text evidence="1">The sequence shown here is derived from an EMBL/GenBank/DDBJ whole genome shotgun (WGS) entry which is preliminary data.</text>
</comment>
<evidence type="ECO:0000313" key="1">
    <source>
        <dbReference type="EMBL" id="GGZ22071.1"/>
    </source>
</evidence>
<keyword evidence="2" id="KW-1185">Reference proteome</keyword>
<accession>A0A918PTE7</accession>
<protein>
    <submittedName>
        <fullName evidence="1">Uncharacterized protein</fullName>
    </submittedName>
</protein>
<dbReference type="Proteomes" id="UP000662572">
    <property type="component" value="Unassembled WGS sequence"/>
</dbReference>
<dbReference type="AlphaFoldDB" id="A0A918PTE7"/>